<dbReference type="HOGENOM" id="CLU_3167181_0_0_9"/>
<proteinExistence type="predicted"/>
<dbReference type="AlphaFoldDB" id="I4D5B5"/>
<organism evidence="1 2">
    <name type="scientific">Desulfosporosinus acidiphilus (strain DSM 22704 / JCM 16185 / SJ4)</name>
    <dbReference type="NCBI Taxonomy" id="646529"/>
    <lineage>
        <taxon>Bacteria</taxon>
        <taxon>Bacillati</taxon>
        <taxon>Bacillota</taxon>
        <taxon>Clostridia</taxon>
        <taxon>Eubacteriales</taxon>
        <taxon>Desulfitobacteriaceae</taxon>
        <taxon>Desulfosporosinus</taxon>
    </lineage>
</organism>
<dbReference type="EMBL" id="CP003639">
    <property type="protein sequence ID" value="AFM40989.1"/>
    <property type="molecule type" value="Genomic_DNA"/>
</dbReference>
<protein>
    <submittedName>
        <fullName evidence="1">Uncharacterized protein</fullName>
    </submittedName>
</protein>
<dbReference type="Proteomes" id="UP000002892">
    <property type="component" value="Chromosome"/>
</dbReference>
<gene>
    <name evidence="1" type="ordered locus">Desaci_2014</name>
</gene>
<name>I4D5B5_DESAJ</name>
<evidence type="ECO:0000313" key="2">
    <source>
        <dbReference type="Proteomes" id="UP000002892"/>
    </source>
</evidence>
<dbReference type="KEGG" id="dai:Desaci_2014"/>
<sequence>MRLIRFMRHPIKNALIAIQVVGSILQEYPKQTLIFIIVYCLVYYLNY</sequence>
<reference evidence="1 2" key="1">
    <citation type="journal article" date="2012" name="J. Bacteriol.">
        <title>Complete genome sequences of Desulfosporosinus orientis DSM765T, Desulfosporosinus youngiae DSM17734T, Desulfosporosinus meridiei DSM13257T, and Desulfosporosinus acidiphilus DSM22704T.</title>
        <authorList>
            <person name="Pester M."/>
            <person name="Brambilla E."/>
            <person name="Alazard D."/>
            <person name="Rattei T."/>
            <person name="Weinmaier T."/>
            <person name="Han J."/>
            <person name="Lucas S."/>
            <person name="Lapidus A."/>
            <person name="Cheng J.F."/>
            <person name="Goodwin L."/>
            <person name="Pitluck S."/>
            <person name="Peters L."/>
            <person name="Ovchinnikova G."/>
            <person name="Teshima H."/>
            <person name="Detter J.C."/>
            <person name="Han C.S."/>
            <person name="Tapia R."/>
            <person name="Land M.L."/>
            <person name="Hauser L."/>
            <person name="Kyrpides N.C."/>
            <person name="Ivanova N.N."/>
            <person name="Pagani I."/>
            <person name="Huntmann M."/>
            <person name="Wei C.L."/>
            <person name="Davenport K.W."/>
            <person name="Daligault H."/>
            <person name="Chain P.S."/>
            <person name="Chen A."/>
            <person name="Mavromatis K."/>
            <person name="Markowitz V."/>
            <person name="Szeto E."/>
            <person name="Mikhailova N."/>
            <person name="Pati A."/>
            <person name="Wagner M."/>
            <person name="Woyke T."/>
            <person name="Ollivier B."/>
            <person name="Klenk H.P."/>
            <person name="Spring S."/>
            <person name="Loy A."/>
        </authorList>
    </citation>
    <scope>NUCLEOTIDE SEQUENCE [LARGE SCALE GENOMIC DNA]</scope>
    <source>
        <strain evidence="2">DSM 22704 / JCM 16185 / SJ4</strain>
    </source>
</reference>
<keyword evidence="2" id="KW-1185">Reference proteome</keyword>
<dbReference type="STRING" id="646529.Desaci_2014"/>
<accession>I4D5B5</accession>
<evidence type="ECO:0000313" key="1">
    <source>
        <dbReference type="EMBL" id="AFM40989.1"/>
    </source>
</evidence>